<name>A0ABR0UMM3_REHGL</name>
<sequence length="226" mass="25569">MQKIPYASAVGSLMYAQVCTRPDIAFVVGMLGRYLSNPGMDHWKAAKRVMRYLQRTKDYMLTYRKSDQLEIIGYSDSDFAGCQDSRRSTSGYIFLLAGGAISWRSAKQTLVASSTMAAEFVACYEASNHGIWLRNFVTGLRIIGNINVPIFCDNISAINIAQNPVHHNRTKHIEIRHHFLRDCVSKRKIEISFVPSQDQLADIFTKPLSSETFSSIRVRLGIMHIE</sequence>
<reference evidence="1 2" key="1">
    <citation type="journal article" date="2021" name="Comput. Struct. Biotechnol. J.">
        <title>De novo genome assembly of the potent medicinal plant Rehmannia glutinosa using nanopore technology.</title>
        <authorList>
            <person name="Ma L."/>
            <person name="Dong C."/>
            <person name="Song C."/>
            <person name="Wang X."/>
            <person name="Zheng X."/>
            <person name="Niu Y."/>
            <person name="Chen S."/>
            <person name="Feng W."/>
        </authorList>
    </citation>
    <scope>NUCLEOTIDE SEQUENCE [LARGE SCALE GENOMIC DNA]</scope>
    <source>
        <strain evidence="1">DH-2019</strain>
    </source>
</reference>
<comment type="caution">
    <text evidence="1">The sequence shown here is derived from an EMBL/GenBank/DDBJ whole genome shotgun (WGS) entry which is preliminary data.</text>
</comment>
<proteinExistence type="predicted"/>
<keyword evidence="2" id="KW-1185">Reference proteome</keyword>
<evidence type="ECO:0000313" key="2">
    <source>
        <dbReference type="Proteomes" id="UP001318860"/>
    </source>
</evidence>
<evidence type="ECO:0008006" key="3">
    <source>
        <dbReference type="Google" id="ProtNLM"/>
    </source>
</evidence>
<dbReference type="PANTHER" id="PTHR11439:SF467">
    <property type="entry name" value="INTEGRASE CATALYTIC DOMAIN-CONTAINING PROTEIN"/>
    <property type="match status" value="1"/>
</dbReference>
<evidence type="ECO:0000313" key="1">
    <source>
        <dbReference type="EMBL" id="KAK6123908.1"/>
    </source>
</evidence>
<dbReference type="Proteomes" id="UP001318860">
    <property type="component" value="Unassembled WGS sequence"/>
</dbReference>
<gene>
    <name evidence="1" type="ORF">DH2020_042351</name>
</gene>
<dbReference type="PANTHER" id="PTHR11439">
    <property type="entry name" value="GAG-POL-RELATED RETROTRANSPOSON"/>
    <property type="match status" value="1"/>
</dbReference>
<dbReference type="EMBL" id="JABTTQ020002436">
    <property type="protein sequence ID" value="KAK6123908.1"/>
    <property type="molecule type" value="Genomic_DNA"/>
</dbReference>
<protein>
    <recommendedName>
        <fullName evidence="3">Retrovirus-related Pol polyprotein from transposon TNT 1-94</fullName>
    </recommendedName>
</protein>
<accession>A0ABR0UMM3</accession>
<organism evidence="1 2">
    <name type="scientific">Rehmannia glutinosa</name>
    <name type="common">Chinese foxglove</name>
    <dbReference type="NCBI Taxonomy" id="99300"/>
    <lineage>
        <taxon>Eukaryota</taxon>
        <taxon>Viridiplantae</taxon>
        <taxon>Streptophyta</taxon>
        <taxon>Embryophyta</taxon>
        <taxon>Tracheophyta</taxon>
        <taxon>Spermatophyta</taxon>
        <taxon>Magnoliopsida</taxon>
        <taxon>eudicotyledons</taxon>
        <taxon>Gunneridae</taxon>
        <taxon>Pentapetalae</taxon>
        <taxon>asterids</taxon>
        <taxon>lamiids</taxon>
        <taxon>Lamiales</taxon>
        <taxon>Orobanchaceae</taxon>
        <taxon>Rehmannieae</taxon>
        <taxon>Rehmannia</taxon>
    </lineage>
</organism>
<dbReference type="CDD" id="cd09272">
    <property type="entry name" value="RNase_HI_RT_Ty1"/>
    <property type="match status" value="1"/>
</dbReference>